<dbReference type="AlphaFoldDB" id="D7BDV5"/>
<name>D7BDV5_ALLS1</name>
<evidence type="ECO:0000313" key="1">
    <source>
        <dbReference type="EMBL" id="ADH63106.1"/>
    </source>
</evidence>
<dbReference type="EMBL" id="CP002042">
    <property type="protein sequence ID" value="ADH63106.1"/>
    <property type="molecule type" value="Genomic_DNA"/>
</dbReference>
<keyword evidence="2" id="KW-1185">Reference proteome</keyword>
<dbReference type="OrthoDB" id="9875678at2"/>
<evidence type="ECO:0000313" key="2">
    <source>
        <dbReference type="Proteomes" id="UP000001916"/>
    </source>
</evidence>
<gene>
    <name evidence="1" type="ordered locus">Mesil_1209</name>
</gene>
<proteinExistence type="predicted"/>
<dbReference type="STRING" id="526227.Mesil_1209"/>
<evidence type="ECO:0008006" key="3">
    <source>
        <dbReference type="Google" id="ProtNLM"/>
    </source>
</evidence>
<accession>D7BDV5</accession>
<reference evidence="1 2" key="1">
    <citation type="journal article" date="2010" name="Stand. Genomic Sci.">
        <title>Complete genome sequence of Meiothermus silvanus type strain (VI-R2).</title>
        <authorList>
            <person name="Sikorski J."/>
            <person name="Tindall B.J."/>
            <person name="Lowry S."/>
            <person name="Lucas S."/>
            <person name="Nolan M."/>
            <person name="Copeland A."/>
            <person name="Glavina Del Rio T."/>
            <person name="Tice H."/>
            <person name="Cheng J.F."/>
            <person name="Han C."/>
            <person name="Pitluck S."/>
            <person name="Liolios K."/>
            <person name="Ivanova N."/>
            <person name="Mavromatis K."/>
            <person name="Mikhailova N."/>
            <person name="Pati A."/>
            <person name="Goodwin L."/>
            <person name="Chen A."/>
            <person name="Palaniappan K."/>
            <person name="Land M."/>
            <person name="Hauser L."/>
            <person name="Chang Y.J."/>
            <person name="Jeffries C.D."/>
            <person name="Rohde M."/>
            <person name="Goker M."/>
            <person name="Woyke T."/>
            <person name="Bristow J."/>
            <person name="Eisen J.A."/>
            <person name="Markowitz V."/>
            <person name="Hugenholtz P."/>
            <person name="Kyrpides N.C."/>
            <person name="Klenk H.P."/>
            <person name="Lapidus A."/>
        </authorList>
    </citation>
    <scope>NUCLEOTIDE SEQUENCE [LARGE SCALE GENOMIC DNA]</scope>
    <source>
        <strain evidence="2">ATCC 700542 / DSM 9946 / VI-R2</strain>
    </source>
</reference>
<dbReference type="Proteomes" id="UP000001916">
    <property type="component" value="Chromosome"/>
</dbReference>
<protein>
    <recommendedName>
        <fullName evidence="3">DUF3168 domain-containing protein</fullName>
    </recommendedName>
</protein>
<sequence>MASLQAAALRQFYAALETYPPLVALTGHVPGATSLGAGARIIGDSVRLRPHPIPGVVLGLGNRNQGGKATTHEALRDWEISLLVWAEDVFQAAEIAEAVEDFCSLARWETGPVRQAQWVSSQQMELSQDQEYISVLITVRLRIA</sequence>
<dbReference type="RefSeq" id="WP_013157681.1">
    <property type="nucleotide sequence ID" value="NC_014212.1"/>
</dbReference>
<dbReference type="HOGENOM" id="CLU_1794225_0_0_0"/>
<dbReference type="KEGG" id="msv:Mesil_1209"/>
<organism evidence="1 2">
    <name type="scientific">Allomeiothermus silvanus (strain ATCC 700542 / DSM 9946 / NBRC 106475 / NCIMB 13440 / VI-R2)</name>
    <name type="common">Thermus silvanus</name>
    <dbReference type="NCBI Taxonomy" id="526227"/>
    <lineage>
        <taxon>Bacteria</taxon>
        <taxon>Thermotogati</taxon>
        <taxon>Deinococcota</taxon>
        <taxon>Deinococci</taxon>
        <taxon>Thermales</taxon>
        <taxon>Thermaceae</taxon>
        <taxon>Allomeiothermus</taxon>
    </lineage>
</organism>